<dbReference type="Pfam" id="PF01935">
    <property type="entry name" value="DUF87"/>
    <property type="match status" value="1"/>
</dbReference>
<accession>A0A5K1J6C8</accession>
<protein>
    <submittedName>
        <fullName evidence="2">AAA-like domain protein</fullName>
    </submittedName>
</protein>
<dbReference type="InterPro" id="IPR002789">
    <property type="entry name" value="HerA_central"/>
</dbReference>
<evidence type="ECO:0000313" key="3">
    <source>
        <dbReference type="Proteomes" id="UP000368032"/>
    </source>
</evidence>
<gene>
    <name evidence="2" type="ORF">CKJAJONC_01904</name>
</gene>
<dbReference type="PANTHER" id="PTHR42957:SF2">
    <property type="entry name" value="HELICASE HERA CENTRAL DOMAIN-CONTAINING PROTEIN"/>
    <property type="match status" value="1"/>
</dbReference>
<dbReference type="EMBL" id="CABWIF010000024">
    <property type="protein sequence ID" value="VWL99084.1"/>
    <property type="molecule type" value="Genomic_DNA"/>
</dbReference>
<sequence>MRGEVSGDLLLIGEVTDVRGTKVKVKVYSQANEASVFYHGELVRGVSVGGYLRLPCGYDDVIGVVEGDYQQESRAVASKGADGREAPGSYLERYVDVSVFGSFSSGRFNRGIEVLPLVRSKAYLLSPKQLAAVNSPVEATGAGFRVGELVGHDGVDVRLPFNALFASHIGIFGNTGSGKSNTLCRLFTDCLGQRAGCGSSKFVFIDFNGEYTAKAVLCHDKEVYGPSTRTGAGAKIPVPPGFFFDVDMWAMLAKATEKTQRPFLKRCIRKAGAILEMSDPGAYLRGMVRKLLEDYCGCGPAFDEQREDLVRLFSLVPGVDVGSLERAIDSIEVYQKYNNALHKRDSGKLLYSPADVPEVFSDLCYESMDYSSLASDRPALLEFIARYRFIEAVRSHTITREHIAPLIQRYSAELREASKLYEPCISGFKSDVSVISLLNVNLEQKKIVPLVVAKTLYQFQKERGQNERGSSAHLVIDEAHNVLSYSSQRESENWRDYRLETFEEIVKEGRKFGMYLTVCSQRPADISPTILSQMHNYFIHRLVNDEDLRAISKAVSFIDSANASMIPVLPQGCCIVSGTATTYPVRVQVDVLELEKQPMSFDRDLAKAWGVG</sequence>
<name>A0A5K1J6C8_9ACTN</name>
<evidence type="ECO:0000313" key="2">
    <source>
        <dbReference type="EMBL" id="VWL99084.1"/>
    </source>
</evidence>
<dbReference type="RefSeq" id="WP_152068133.1">
    <property type="nucleotide sequence ID" value="NZ_CABWIF010000024.1"/>
</dbReference>
<dbReference type="PANTHER" id="PTHR42957">
    <property type="entry name" value="HELICASE MJ1565-RELATED"/>
    <property type="match status" value="1"/>
</dbReference>
<reference evidence="2 3" key="1">
    <citation type="submission" date="2019-10" db="EMBL/GenBank/DDBJ databases">
        <authorList>
            <person name="Wolf R A."/>
        </authorList>
    </citation>
    <scope>NUCLEOTIDE SEQUENCE [LARGE SCALE GENOMIC DNA]</scope>
    <source>
        <strain evidence="2">Collinsella_aerofaciens_DSM_13712</strain>
    </source>
</reference>
<dbReference type="SUPFAM" id="SSF52540">
    <property type="entry name" value="P-loop containing nucleoside triphosphate hydrolases"/>
    <property type="match status" value="1"/>
</dbReference>
<dbReference type="InterPro" id="IPR008571">
    <property type="entry name" value="HerA-like"/>
</dbReference>
<feature type="domain" description="Helicase HerA central" evidence="1">
    <location>
        <begin position="145"/>
        <end position="271"/>
    </location>
</feature>
<organism evidence="2 3">
    <name type="scientific">Collinsella aerofaciens</name>
    <dbReference type="NCBI Taxonomy" id="74426"/>
    <lineage>
        <taxon>Bacteria</taxon>
        <taxon>Bacillati</taxon>
        <taxon>Actinomycetota</taxon>
        <taxon>Coriobacteriia</taxon>
        <taxon>Coriobacteriales</taxon>
        <taxon>Coriobacteriaceae</taxon>
        <taxon>Collinsella</taxon>
    </lineage>
</organism>
<dbReference type="Proteomes" id="UP000368032">
    <property type="component" value="Unassembled WGS sequence"/>
</dbReference>
<evidence type="ECO:0000259" key="1">
    <source>
        <dbReference type="Pfam" id="PF01935"/>
    </source>
</evidence>
<dbReference type="AlphaFoldDB" id="A0A5K1J6C8"/>
<dbReference type="Gene3D" id="3.40.50.300">
    <property type="entry name" value="P-loop containing nucleotide triphosphate hydrolases"/>
    <property type="match status" value="2"/>
</dbReference>
<dbReference type="InterPro" id="IPR027417">
    <property type="entry name" value="P-loop_NTPase"/>
</dbReference>
<proteinExistence type="predicted"/>